<keyword evidence="1" id="KW-0472">Membrane</keyword>
<gene>
    <name evidence="3" type="ORF">KIN20_006106</name>
</gene>
<feature type="non-terminal residue" evidence="3">
    <location>
        <position position="1"/>
    </location>
</feature>
<dbReference type="InterPro" id="IPR045112">
    <property type="entry name" value="PPAN-like"/>
</dbReference>
<dbReference type="PROSITE" id="PS50833">
    <property type="entry name" value="BRIX"/>
    <property type="match status" value="1"/>
</dbReference>
<evidence type="ECO:0000313" key="4">
    <source>
        <dbReference type="Proteomes" id="UP001196413"/>
    </source>
</evidence>
<name>A0AAD5QGH3_PARTN</name>
<dbReference type="InterPro" id="IPR007109">
    <property type="entry name" value="Brix"/>
</dbReference>
<feature type="transmembrane region" description="Helical" evidence="1">
    <location>
        <begin position="20"/>
        <end position="42"/>
    </location>
</feature>
<dbReference type="EMBL" id="JAHQIW010000838">
    <property type="protein sequence ID" value="KAJ1350337.1"/>
    <property type="molecule type" value="Genomic_DNA"/>
</dbReference>
<reference evidence="3" key="1">
    <citation type="submission" date="2021-06" db="EMBL/GenBank/DDBJ databases">
        <title>Parelaphostrongylus tenuis whole genome reference sequence.</title>
        <authorList>
            <person name="Garwood T.J."/>
            <person name="Larsen P.A."/>
            <person name="Fountain-Jones N.M."/>
            <person name="Garbe J.R."/>
            <person name="Macchietto M.G."/>
            <person name="Kania S.A."/>
            <person name="Gerhold R.W."/>
            <person name="Richards J.E."/>
            <person name="Wolf T.M."/>
        </authorList>
    </citation>
    <scope>NUCLEOTIDE SEQUENCE</scope>
    <source>
        <strain evidence="3">MNPRO001-30</strain>
        <tissue evidence="3">Meninges</tissue>
    </source>
</reference>
<dbReference type="GO" id="GO:0006364">
    <property type="term" value="P:rRNA processing"/>
    <property type="evidence" value="ECO:0007669"/>
    <property type="project" value="InterPro"/>
</dbReference>
<dbReference type="GO" id="GO:0030687">
    <property type="term" value="C:preribosome, large subunit precursor"/>
    <property type="evidence" value="ECO:0007669"/>
    <property type="project" value="TreeGrafter"/>
</dbReference>
<sequence>MDPFTARHLKTLKRNNIKDFVVHGGVLGVTNMIVLTSSDISVQLRMMRFKQGPTLTFRGLWIAGDHFPVEEIGVFTAFCSKTVVMHEDPFSVHEYSLARHVLSTQKRPSVHQKLFDKPPLVIINGFNQLDLRSVKRCLMVNYCEEDDSIDIRH</sequence>
<evidence type="ECO:0000259" key="2">
    <source>
        <dbReference type="PROSITE" id="PS50833"/>
    </source>
</evidence>
<evidence type="ECO:0000313" key="3">
    <source>
        <dbReference type="EMBL" id="KAJ1350337.1"/>
    </source>
</evidence>
<dbReference type="PANTHER" id="PTHR12661">
    <property type="entry name" value="PETER PAN-RELATED"/>
    <property type="match status" value="1"/>
</dbReference>
<evidence type="ECO:0000256" key="1">
    <source>
        <dbReference type="SAM" id="Phobius"/>
    </source>
</evidence>
<keyword evidence="1" id="KW-1133">Transmembrane helix</keyword>
<keyword evidence="4" id="KW-1185">Reference proteome</keyword>
<protein>
    <recommendedName>
        <fullName evidence="2">Brix domain-containing protein</fullName>
    </recommendedName>
</protein>
<feature type="domain" description="Brix" evidence="2">
    <location>
        <begin position="1"/>
        <end position="153"/>
    </location>
</feature>
<dbReference type="GO" id="GO:0000027">
    <property type="term" value="P:ribosomal large subunit assembly"/>
    <property type="evidence" value="ECO:0007669"/>
    <property type="project" value="TreeGrafter"/>
</dbReference>
<organism evidence="3 4">
    <name type="scientific">Parelaphostrongylus tenuis</name>
    <name type="common">Meningeal worm</name>
    <dbReference type="NCBI Taxonomy" id="148309"/>
    <lineage>
        <taxon>Eukaryota</taxon>
        <taxon>Metazoa</taxon>
        <taxon>Ecdysozoa</taxon>
        <taxon>Nematoda</taxon>
        <taxon>Chromadorea</taxon>
        <taxon>Rhabditida</taxon>
        <taxon>Rhabditina</taxon>
        <taxon>Rhabditomorpha</taxon>
        <taxon>Strongyloidea</taxon>
        <taxon>Metastrongylidae</taxon>
        <taxon>Parelaphostrongylus</taxon>
    </lineage>
</organism>
<dbReference type="AlphaFoldDB" id="A0AAD5QGH3"/>
<accession>A0AAD5QGH3</accession>
<proteinExistence type="predicted"/>
<keyword evidence="1" id="KW-0812">Transmembrane</keyword>
<dbReference type="GO" id="GO:0019843">
    <property type="term" value="F:rRNA binding"/>
    <property type="evidence" value="ECO:0007669"/>
    <property type="project" value="InterPro"/>
</dbReference>
<comment type="caution">
    <text evidence="3">The sequence shown here is derived from an EMBL/GenBank/DDBJ whole genome shotgun (WGS) entry which is preliminary data.</text>
</comment>
<dbReference type="PANTHER" id="PTHR12661:SF5">
    <property type="entry name" value="SUPPRESSOR OF SWI4 1 HOMOLOG"/>
    <property type="match status" value="1"/>
</dbReference>
<dbReference type="Proteomes" id="UP001196413">
    <property type="component" value="Unassembled WGS sequence"/>
</dbReference>